<evidence type="ECO:0000313" key="2">
    <source>
        <dbReference type="Proteomes" id="UP000232638"/>
    </source>
</evidence>
<dbReference type="RefSeq" id="WP_100917899.1">
    <property type="nucleotide sequence ID" value="NZ_CP020370.1"/>
</dbReference>
<dbReference type="EMBL" id="CP020370">
    <property type="protein sequence ID" value="AUB80090.1"/>
    <property type="molecule type" value="Genomic_DNA"/>
</dbReference>
<dbReference type="KEGG" id="tsy:THSYN_03335"/>
<organism evidence="1 2">
    <name type="scientific">Candidatus Thiodictyon syntrophicum</name>
    <dbReference type="NCBI Taxonomy" id="1166950"/>
    <lineage>
        <taxon>Bacteria</taxon>
        <taxon>Pseudomonadati</taxon>
        <taxon>Pseudomonadota</taxon>
        <taxon>Gammaproteobacteria</taxon>
        <taxon>Chromatiales</taxon>
        <taxon>Chromatiaceae</taxon>
        <taxon>Thiodictyon</taxon>
    </lineage>
</organism>
<gene>
    <name evidence="1" type="ORF">THSYN_03335</name>
</gene>
<reference evidence="1 2" key="1">
    <citation type="submission" date="2017-03" db="EMBL/GenBank/DDBJ databases">
        <title>Complete genome sequence of Candidatus 'Thiodictyon syntrophicum' sp. nov. strain Cad16T, a photolithoautotroph purple sulfur bacterium isolated from an alpine meromictic lake.</title>
        <authorList>
            <person name="Luedin S.M."/>
            <person name="Pothier J.F."/>
            <person name="Danza F."/>
            <person name="Storelli N."/>
            <person name="Wittwer M."/>
            <person name="Tonolla M."/>
        </authorList>
    </citation>
    <scope>NUCLEOTIDE SEQUENCE [LARGE SCALE GENOMIC DNA]</scope>
    <source>
        <strain evidence="1 2">Cad16T</strain>
    </source>
</reference>
<dbReference type="OrthoDB" id="5419957at2"/>
<protein>
    <submittedName>
        <fullName evidence="1">Uncharacterized protein</fullName>
    </submittedName>
</protein>
<accession>A0A2K8U3D6</accession>
<dbReference type="AlphaFoldDB" id="A0A2K8U3D6"/>
<proteinExistence type="predicted"/>
<dbReference type="Proteomes" id="UP000232638">
    <property type="component" value="Chromosome"/>
</dbReference>
<keyword evidence="2" id="KW-1185">Reference proteome</keyword>
<name>A0A2K8U3D6_9GAMM</name>
<evidence type="ECO:0000313" key="1">
    <source>
        <dbReference type="EMBL" id="AUB80090.1"/>
    </source>
</evidence>
<sequence>MNKRTWVYDPHSGGVKIPEAVRERTRDRILAHAHKHYAGKYTRIDVRFRGQLCYIDAYKEPFVAPDFDPSPLGVSREEYIERQRNFPIHLVRLRYFGKEDRWSMAFYTYSHEKYEPSFFDNGTFEGTPEEAFDTGAVYLDD</sequence>